<dbReference type="PANTHER" id="PTHR11010">
    <property type="entry name" value="PROTEASE S28 PRO-X CARBOXYPEPTIDASE-RELATED"/>
    <property type="match status" value="1"/>
</dbReference>
<comment type="similarity">
    <text evidence="1">Belongs to the peptidase S28 family.</text>
</comment>
<feature type="chain" id="PRO_5004508308" evidence="6">
    <location>
        <begin position="19"/>
        <end position="588"/>
    </location>
</feature>
<keyword evidence="8" id="KW-1185">Reference proteome</keyword>
<keyword evidence="4" id="KW-0378">Hydrolase</keyword>
<dbReference type="eggNOG" id="KOG2182">
    <property type="taxonomic scope" value="Eukaryota"/>
</dbReference>
<dbReference type="Pfam" id="PF05577">
    <property type="entry name" value="Peptidase_S28"/>
    <property type="match status" value="1"/>
</dbReference>
<feature type="signal peptide" evidence="6">
    <location>
        <begin position="1"/>
        <end position="18"/>
    </location>
</feature>
<keyword evidence="5" id="KW-0325">Glycoprotein</keyword>
<dbReference type="HOGENOM" id="CLU_023630_1_0_1"/>
<dbReference type="EMBL" id="KE148146">
    <property type="protein sequence ID" value="EPE10865.1"/>
    <property type="molecule type" value="Genomic_DNA"/>
</dbReference>
<dbReference type="OrthoDB" id="1735038at2759"/>
<name>S3DBD3_OPHP1</name>
<protein>
    <submittedName>
        <fullName evidence="7">Serine peptidase</fullName>
    </submittedName>
</protein>
<dbReference type="InterPro" id="IPR008758">
    <property type="entry name" value="Peptidase_S28"/>
</dbReference>
<evidence type="ECO:0000256" key="4">
    <source>
        <dbReference type="ARBA" id="ARBA00022801"/>
    </source>
</evidence>
<dbReference type="InterPro" id="IPR029058">
    <property type="entry name" value="AB_hydrolase_fold"/>
</dbReference>
<dbReference type="FunFam" id="3.40.50.1820:FF:000165">
    <property type="entry name" value="Serine peptidase, putative"/>
    <property type="match status" value="1"/>
</dbReference>
<proteinExistence type="inferred from homology"/>
<dbReference type="Gene3D" id="3.40.50.1820">
    <property type="entry name" value="alpha/beta hydrolase"/>
    <property type="match status" value="2"/>
</dbReference>
<evidence type="ECO:0000256" key="3">
    <source>
        <dbReference type="ARBA" id="ARBA00022729"/>
    </source>
</evidence>
<evidence type="ECO:0000313" key="7">
    <source>
        <dbReference type="EMBL" id="EPE10865.1"/>
    </source>
</evidence>
<evidence type="ECO:0000256" key="5">
    <source>
        <dbReference type="ARBA" id="ARBA00023180"/>
    </source>
</evidence>
<gene>
    <name evidence="7" type="ORF">F503_05960</name>
</gene>
<sequence length="588" mass="63866">MKFSASLAALASASAVAAIGFHDMKTPQLEAPDLVITKLENEDLFARAAMAKRQHVRGTNNVFDARAVHQDAARLAADASSNGGAVQATFQQILNHSDPSQGTFSQRYWYNTDYWTGPGAPVVVFTPGESAANRYTGYLTNRTITGQFAKAIGGAIVMIEHRYWGESSPYAELTTKNLQHLTLANNIADITYFARNVQLGFDNSTRANNTDGGSSGLQNAPHAPWVFSGGSYAGALSAWIESVDPGTLWAYHASSAVVEAIDDFWQYFDPVRQGLPQNCSADVQLVVEHVDNILLHGSAADKQALKASFGLTGVEHDDDFASVLENGPWNWQEHDFDSGYSNVYQFCDYVENAVVGVFNTTCKAGATTPSAKGVGLKKALNGYTKWVKDVLVPGYCEGYDSSYVGTNNVDCFNTYDATSPFYTDISLDNAVDRQWVWLLCNEPFGFWQDGAPEGTPTVVSRLVTAEYWQRQCPLYFPDEDGYTFGSSPTGGKTVADTNAYTGGWFHNTTRLIWANGEFDPWKDATVSSDFRPGGALVSTPEAPVNVIPGGIHCSDLIMANAQQNAGVAAVVADEIAVIKAWVEEFYTK</sequence>
<dbReference type="VEuPathDB" id="FungiDB:F503_05960"/>
<evidence type="ECO:0000256" key="6">
    <source>
        <dbReference type="SAM" id="SignalP"/>
    </source>
</evidence>
<reference evidence="7 8" key="1">
    <citation type="journal article" date="2013" name="BMC Genomics">
        <title>The genome and transcriptome of the pine saprophyte Ophiostoma piceae, and a comparison with the bark beetle-associated pine pathogen Grosmannia clavigera.</title>
        <authorList>
            <person name="Haridas S."/>
            <person name="Wang Y."/>
            <person name="Lim L."/>
            <person name="Massoumi Alamouti S."/>
            <person name="Jackman S."/>
            <person name="Docking R."/>
            <person name="Robertson G."/>
            <person name="Birol I."/>
            <person name="Bohlmann J."/>
            <person name="Breuil C."/>
        </authorList>
    </citation>
    <scope>NUCLEOTIDE SEQUENCE [LARGE SCALE GENOMIC DNA]</scope>
    <source>
        <strain evidence="7 8">UAMH 11346</strain>
    </source>
</reference>
<evidence type="ECO:0000256" key="1">
    <source>
        <dbReference type="ARBA" id="ARBA00011079"/>
    </source>
</evidence>
<evidence type="ECO:0000313" key="8">
    <source>
        <dbReference type="Proteomes" id="UP000016923"/>
    </source>
</evidence>
<organism evidence="7 8">
    <name type="scientific">Ophiostoma piceae (strain UAMH 11346)</name>
    <name type="common">Sap stain fungus</name>
    <dbReference type="NCBI Taxonomy" id="1262450"/>
    <lineage>
        <taxon>Eukaryota</taxon>
        <taxon>Fungi</taxon>
        <taxon>Dikarya</taxon>
        <taxon>Ascomycota</taxon>
        <taxon>Pezizomycotina</taxon>
        <taxon>Sordariomycetes</taxon>
        <taxon>Sordariomycetidae</taxon>
        <taxon>Ophiostomatales</taxon>
        <taxon>Ophiostomataceae</taxon>
        <taxon>Ophiostoma</taxon>
    </lineage>
</organism>
<dbReference type="SUPFAM" id="SSF53474">
    <property type="entry name" value="alpha/beta-Hydrolases"/>
    <property type="match status" value="1"/>
</dbReference>
<dbReference type="PANTHER" id="PTHR11010:SF23">
    <property type="entry name" value="SERINE PEPTIDASE"/>
    <property type="match status" value="1"/>
</dbReference>
<dbReference type="GO" id="GO:0070008">
    <property type="term" value="F:serine-type exopeptidase activity"/>
    <property type="evidence" value="ECO:0007669"/>
    <property type="project" value="InterPro"/>
</dbReference>
<evidence type="ECO:0000256" key="2">
    <source>
        <dbReference type="ARBA" id="ARBA00022670"/>
    </source>
</evidence>
<keyword evidence="3 6" id="KW-0732">Signal</keyword>
<dbReference type="Proteomes" id="UP000016923">
    <property type="component" value="Unassembled WGS sequence"/>
</dbReference>
<dbReference type="AlphaFoldDB" id="S3DBD3"/>
<accession>S3DBD3</accession>
<dbReference type="GO" id="GO:0008239">
    <property type="term" value="F:dipeptidyl-peptidase activity"/>
    <property type="evidence" value="ECO:0007669"/>
    <property type="project" value="TreeGrafter"/>
</dbReference>
<dbReference type="OMA" id="CERFDVY"/>
<dbReference type="GO" id="GO:0006508">
    <property type="term" value="P:proteolysis"/>
    <property type="evidence" value="ECO:0007669"/>
    <property type="project" value="UniProtKB-KW"/>
</dbReference>
<dbReference type="STRING" id="1262450.S3DBD3"/>
<keyword evidence="2" id="KW-0645">Protease</keyword>